<dbReference type="InterPro" id="IPR036779">
    <property type="entry name" value="LysM_dom_sf"/>
</dbReference>
<evidence type="ECO:0000313" key="3">
    <source>
        <dbReference type="EMBL" id="MFC1849347.1"/>
    </source>
</evidence>
<dbReference type="CDD" id="cd00118">
    <property type="entry name" value="LysM"/>
    <property type="match status" value="1"/>
</dbReference>
<sequence length="194" mass="21624">MNHILVRSSFVLILILGNTSAFAETIASQEPTYDYIIGKGDTLSEIALAFTGSPNIAHIIRINNVTEPDLIYAGDQLKVPAPKPVATLKKYLSSIYDGQIKQAYSLLSSATQARFTFQEFETATAELTYFDLDTPAVCANRQKDGAHLLRLKIQMEEDPANWGFNLSLEKNDWRVELLDLHPTFPQESDGLDCQ</sequence>
<accession>A0ABV6YT43</accession>
<evidence type="ECO:0000313" key="4">
    <source>
        <dbReference type="Proteomes" id="UP001594351"/>
    </source>
</evidence>
<proteinExistence type="predicted"/>
<dbReference type="Gene3D" id="3.10.350.10">
    <property type="entry name" value="LysM domain"/>
    <property type="match status" value="1"/>
</dbReference>
<evidence type="ECO:0000256" key="1">
    <source>
        <dbReference type="SAM" id="SignalP"/>
    </source>
</evidence>
<organism evidence="3 4">
    <name type="scientific">candidate division CSSED10-310 bacterium</name>
    <dbReference type="NCBI Taxonomy" id="2855610"/>
    <lineage>
        <taxon>Bacteria</taxon>
        <taxon>Bacteria division CSSED10-310</taxon>
    </lineage>
</organism>
<gene>
    <name evidence="3" type="ORF">ACFL27_03975</name>
</gene>
<dbReference type="PROSITE" id="PS51782">
    <property type="entry name" value="LYSM"/>
    <property type="match status" value="1"/>
</dbReference>
<keyword evidence="4" id="KW-1185">Reference proteome</keyword>
<feature type="domain" description="LysM" evidence="2">
    <location>
        <begin position="33"/>
        <end position="79"/>
    </location>
</feature>
<dbReference type="SMART" id="SM00257">
    <property type="entry name" value="LysM"/>
    <property type="match status" value="1"/>
</dbReference>
<protein>
    <submittedName>
        <fullName evidence="3">LysM peptidoglycan-binding domain-containing protein</fullName>
    </submittedName>
</protein>
<keyword evidence="1" id="KW-0732">Signal</keyword>
<reference evidence="3 4" key="1">
    <citation type="submission" date="2024-09" db="EMBL/GenBank/DDBJ databases">
        <title>Laminarin stimulates single cell rates of sulfate reduction while oxygen inhibits transcriptomic activity in coastal marine sediment.</title>
        <authorList>
            <person name="Lindsay M."/>
            <person name="Orcutt B."/>
            <person name="Emerson D."/>
            <person name="Stepanauskas R."/>
            <person name="D'Angelo T."/>
        </authorList>
    </citation>
    <scope>NUCLEOTIDE SEQUENCE [LARGE SCALE GENOMIC DNA]</scope>
    <source>
        <strain evidence="3">SAG AM-311-K15</strain>
    </source>
</reference>
<evidence type="ECO:0000259" key="2">
    <source>
        <dbReference type="PROSITE" id="PS51782"/>
    </source>
</evidence>
<dbReference type="EMBL" id="JBHPBY010000034">
    <property type="protein sequence ID" value="MFC1849347.1"/>
    <property type="molecule type" value="Genomic_DNA"/>
</dbReference>
<feature type="signal peptide" evidence="1">
    <location>
        <begin position="1"/>
        <end position="23"/>
    </location>
</feature>
<dbReference type="Pfam" id="PF01476">
    <property type="entry name" value="LysM"/>
    <property type="match status" value="1"/>
</dbReference>
<comment type="caution">
    <text evidence="3">The sequence shown here is derived from an EMBL/GenBank/DDBJ whole genome shotgun (WGS) entry which is preliminary data.</text>
</comment>
<dbReference type="InterPro" id="IPR018392">
    <property type="entry name" value="LysM"/>
</dbReference>
<feature type="chain" id="PRO_5046988238" evidence="1">
    <location>
        <begin position="24"/>
        <end position="194"/>
    </location>
</feature>
<dbReference type="Proteomes" id="UP001594351">
    <property type="component" value="Unassembled WGS sequence"/>
</dbReference>
<name>A0ABV6YT43_UNCC1</name>
<dbReference type="SUPFAM" id="SSF54106">
    <property type="entry name" value="LysM domain"/>
    <property type="match status" value="1"/>
</dbReference>